<dbReference type="Gene3D" id="1.10.3730.20">
    <property type="match status" value="1"/>
</dbReference>
<evidence type="ECO:0000313" key="3">
    <source>
        <dbReference type="EMBL" id="KXV71640.1"/>
    </source>
</evidence>
<sequence>MTDIFFAILCVIGISIGQILFKISANGFNKAGSFMDPGALSVLLVALILYGITTIGWVWLLQRSELGRVYPFMALAFAIVPFLSHFFLHENFSWHYAAGVFLIVAGILVSLGQKL</sequence>
<dbReference type="EMBL" id="LIAA01000026">
    <property type="protein sequence ID" value="KXV77836.1"/>
    <property type="molecule type" value="Genomic_DNA"/>
</dbReference>
<evidence type="ECO:0000313" key="7">
    <source>
        <dbReference type="Proteomes" id="UP000075462"/>
    </source>
</evidence>
<dbReference type="Proteomes" id="UP001523543">
    <property type="component" value="Unassembled WGS sequence"/>
</dbReference>
<protein>
    <submittedName>
        <fullName evidence="4">4-amino-4-deoxy-L-arabinose-phospho-UDP flippase</fullName>
    </submittedName>
    <submittedName>
        <fullName evidence="5">EamA family transporter</fullName>
    </submittedName>
</protein>
<dbReference type="Proteomes" id="UP000075462">
    <property type="component" value="Unassembled WGS sequence"/>
</dbReference>
<evidence type="ECO:0000313" key="5">
    <source>
        <dbReference type="EMBL" id="MCP1246448.1"/>
    </source>
</evidence>
<keyword evidence="1" id="KW-1133">Transmembrane helix</keyword>
<proteinExistence type="predicted"/>
<dbReference type="OrthoDB" id="7210375at2"/>
<dbReference type="RefSeq" id="WP_062142171.1">
    <property type="nucleotide sequence ID" value="NZ_JAMYZR010000018.1"/>
</dbReference>
<dbReference type="SUPFAM" id="SSF103481">
    <property type="entry name" value="Multidrug resistance efflux transporter EmrE"/>
    <property type="match status" value="1"/>
</dbReference>
<dbReference type="EMBL" id="LHZY01000019">
    <property type="protein sequence ID" value="KXV71640.1"/>
    <property type="molecule type" value="Genomic_DNA"/>
</dbReference>
<comment type="caution">
    <text evidence="4">The sequence shown here is derived from an EMBL/GenBank/DDBJ whole genome shotgun (WGS) entry which is preliminary data.</text>
</comment>
<evidence type="ECO:0000313" key="4">
    <source>
        <dbReference type="EMBL" id="KXV77836.1"/>
    </source>
</evidence>
<dbReference type="EMBL" id="JAMYZR010000018">
    <property type="protein sequence ID" value="MCP1246448.1"/>
    <property type="molecule type" value="Genomic_DNA"/>
</dbReference>
<feature type="domain" description="EamA" evidence="2">
    <location>
        <begin position="19"/>
        <end position="110"/>
    </location>
</feature>
<dbReference type="AlphaFoldDB" id="A0A149VCI3"/>
<dbReference type="Proteomes" id="UP000075312">
    <property type="component" value="Unassembled WGS sequence"/>
</dbReference>
<dbReference type="Pfam" id="PF00892">
    <property type="entry name" value="EamA"/>
    <property type="match status" value="1"/>
</dbReference>
<reference evidence="5 8" key="2">
    <citation type="submission" date="2022-06" db="EMBL/GenBank/DDBJ databases">
        <title>Acetobacer genomes from food samples.</title>
        <authorList>
            <person name="Sombolestani A."/>
        </authorList>
    </citation>
    <scope>NUCLEOTIDE SEQUENCE [LARGE SCALE GENOMIC DNA]</scope>
    <source>
        <strain evidence="5 8">R-83281</strain>
    </source>
</reference>
<evidence type="ECO:0000256" key="1">
    <source>
        <dbReference type="SAM" id="Phobius"/>
    </source>
</evidence>
<keyword evidence="1" id="KW-0472">Membrane</keyword>
<dbReference type="PATRIC" id="fig|178900.6.peg.2849"/>
<keyword evidence="8" id="KW-1185">Reference proteome</keyword>
<accession>A0A149VCI3</accession>
<feature type="transmembrane region" description="Helical" evidence="1">
    <location>
        <begin position="94"/>
        <end position="112"/>
    </location>
</feature>
<gene>
    <name evidence="3" type="ORF">AD952_08030</name>
    <name evidence="4" type="ORF">AD954_05400</name>
    <name evidence="5" type="ORF">NKW54_10900</name>
</gene>
<evidence type="ECO:0000313" key="6">
    <source>
        <dbReference type="Proteomes" id="UP000075312"/>
    </source>
</evidence>
<evidence type="ECO:0000313" key="8">
    <source>
        <dbReference type="Proteomes" id="UP001523543"/>
    </source>
</evidence>
<feature type="transmembrane region" description="Helical" evidence="1">
    <location>
        <begin position="41"/>
        <end position="62"/>
    </location>
</feature>
<evidence type="ECO:0000259" key="2">
    <source>
        <dbReference type="Pfam" id="PF00892"/>
    </source>
</evidence>
<dbReference type="InterPro" id="IPR037185">
    <property type="entry name" value="EmrE-like"/>
</dbReference>
<keyword evidence="1" id="KW-0812">Transmembrane</keyword>
<name>A0A149VCI3_9PROT</name>
<feature type="transmembrane region" description="Helical" evidence="1">
    <location>
        <begin position="69"/>
        <end position="88"/>
    </location>
</feature>
<dbReference type="InterPro" id="IPR000620">
    <property type="entry name" value="EamA_dom"/>
</dbReference>
<dbReference type="GO" id="GO:0016020">
    <property type="term" value="C:membrane"/>
    <property type="evidence" value="ECO:0007669"/>
    <property type="project" value="InterPro"/>
</dbReference>
<reference evidence="6 7" key="1">
    <citation type="submission" date="2015-06" db="EMBL/GenBank/DDBJ databases">
        <title>Improved classification and identification of acetic acid bacteria using matrix-assisted laser desorption/ionization time-of-flight mass spectrometry; Gluconobacter nephelii and Gluconobacter uchimurae are later heterotypic synonyms of Gluconobacter japonicus and Gluconobacter oxydans, respectively.</title>
        <authorList>
            <person name="Li L."/>
            <person name="Cleenwerck I."/>
            <person name="De Vuyst L."/>
            <person name="Vandamme P."/>
        </authorList>
    </citation>
    <scope>NUCLEOTIDE SEQUENCE [LARGE SCALE GENOMIC DNA]</scope>
    <source>
        <strain evidence="4 7">LMG 1545</strain>
        <strain evidence="3 6">LMG 1608</strain>
    </source>
</reference>
<organism evidence="4 7">
    <name type="scientific">Acetobacter cerevisiae</name>
    <dbReference type="NCBI Taxonomy" id="178900"/>
    <lineage>
        <taxon>Bacteria</taxon>
        <taxon>Pseudomonadati</taxon>
        <taxon>Pseudomonadota</taxon>
        <taxon>Alphaproteobacteria</taxon>
        <taxon>Acetobacterales</taxon>
        <taxon>Acetobacteraceae</taxon>
        <taxon>Acetobacter</taxon>
    </lineage>
</organism>